<dbReference type="PANTHER" id="PTHR16166:SF130">
    <property type="entry name" value="PROTEIN SORTING-ASSOCIATED PROTEIN, PUTATIVE (DUF1162)-RELATED"/>
    <property type="match status" value="1"/>
</dbReference>
<protein>
    <recommendedName>
        <fullName evidence="1">Vacuolar protein sorting-associated protein 13 VPS13 adaptor binding domain-containing protein</fullName>
    </recommendedName>
</protein>
<reference evidence="2" key="1">
    <citation type="submission" date="2015-04" db="UniProtKB">
        <authorList>
            <consortium name="EnsemblPlants"/>
        </authorList>
    </citation>
    <scope>IDENTIFICATION</scope>
</reference>
<dbReference type="GO" id="GO:0006623">
    <property type="term" value="P:protein targeting to vacuole"/>
    <property type="evidence" value="ECO:0007669"/>
    <property type="project" value="TreeGrafter"/>
</dbReference>
<evidence type="ECO:0000259" key="1">
    <source>
        <dbReference type="Pfam" id="PF25036"/>
    </source>
</evidence>
<accession>A0A0E0FDV3</accession>
<dbReference type="eggNOG" id="KOG1809">
    <property type="taxonomic scope" value="Eukaryota"/>
</dbReference>
<reference evidence="2" key="2">
    <citation type="submission" date="2018-05" db="EMBL/GenBank/DDBJ databases">
        <title>OmerRS3 (Oryza meridionalis Reference Sequence Version 3).</title>
        <authorList>
            <person name="Zhang J."/>
            <person name="Kudrna D."/>
            <person name="Lee S."/>
            <person name="Talag J."/>
            <person name="Welchert J."/>
            <person name="Wing R.A."/>
        </authorList>
    </citation>
    <scope>NUCLEOTIDE SEQUENCE [LARGE SCALE GENOMIC DNA]</scope>
    <source>
        <strain evidence="2">cv. OR44</strain>
    </source>
</reference>
<dbReference type="HOGENOM" id="CLU_000148_0_0_1"/>
<evidence type="ECO:0000313" key="2">
    <source>
        <dbReference type="EnsemblPlants" id="OMERI12G12700.2"/>
    </source>
</evidence>
<dbReference type="Proteomes" id="UP000008021">
    <property type="component" value="Chromosome 12"/>
</dbReference>
<dbReference type="Pfam" id="PF25036">
    <property type="entry name" value="VPS13_VAB"/>
    <property type="match status" value="1"/>
</dbReference>
<evidence type="ECO:0000313" key="3">
    <source>
        <dbReference type="Proteomes" id="UP000008021"/>
    </source>
</evidence>
<dbReference type="Gramene" id="OMERI12G12700.2">
    <property type="protein sequence ID" value="OMERI12G12700.2"/>
    <property type="gene ID" value="OMERI12G12700"/>
</dbReference>
<dbReference type="PANTHER" id="PTHR16166">
    <property type="entry name" value="VACUOLAR PROTEIN SORTING-ASSOCIATED PROTEIN VPS13"/>
    <property type="match status" value="1"/>
</dbReference>
<organism evidence="2">
    <name type="scientific">Oryza meridionalis</name>
    <dbReference type="NCBI Taxonomy" id="40149"/>
    <lineage>
        <taxon>Eukaryota</taxon>
        <taxon>Viridiplantae</taxon>
        <taxon>Streptophyta</taxon>
        <taxon>Embryophyta</taxon>
        <taxon>Tracheophyta</taxon>
        <taxon>Spermatophyta</taxon>
        <taxon>Magnoliopsida</taxon>
        <taxon>Liliopsida</taxon>
        <taxon>Poales</taxon>
        <taxon>Poaceae</taxon>
        <taxon>BOP clade</taxon>
        <taxon>Oryzoideae</taxon>
        <taxon>Oryzeae</taxon>
        <taxon>Oryzinae</taxon>
        <taxon>Oryza</taxon>
    </lineage>
</organism>
<dbReference type="InterPro" id="IPR009543">
    <property type="entry name" value="VPS13_VAB"/>
</dbReference>
<dbReference type="InterPro" id="IPR026847">
    <property type="entry name" value="VPS13"/>
</dbReference>
<keyword evidence="3" id="KW-1185">Reference proteome</keyword>
<proteinExistence type="predicted"/>
<sequence>MVLAEAARARLLAALRPWLAAEPRELRVELGLLCSRAVARGVELDAAALGDAVPGSFPARVDRVAVAEVELVASPWAAPGIDAVVRGVDVALTLREPAPKKQRPDIKEWISNEKKRVIAAMDPQGQMLHGKIEDLVSSLEDKFTSVFSSALLNCSKVRFDDVTVQVRYLDDSHLVILRTPDLQFGPELVFRCALFRGLVGSYMPSRKKNHMKAMSCASFWQHYVHTYILLLSLLGYPSGEVIKRNCSRVQSTRKVRETIRNHLKTVSELEEKIPVEAIARGRSAARSKLTVSQQQSEQELSKALLVSNTLKFLSPLLYVWKFLVFICWSLWRFMSSRSRGCKSSVQNFPCASDDSETKVQFSICLGELSVTLLPLSDHHFTGTPKLNNGNKAYHIDTPSVHLVIKSSSILYTDGFTTQSFFFVIGELKADVSGIPKLLQAANCSITRRNSSFGTEEFAEDINSKTILWSDSASMHPFSGKQPDESFSYNGDSSIALLQSDMEELWSFWTVVSTFYNDSDAIPINTLQISALIAGPSISGSHRGKSAVSHFWTNVSQFPAVNKQVIKGMQMLALNSELGDIKYSQCFIGSDINYISSSTVFEGVAALESLDILALGIWFSSRSSSLKLLLDGECTDLLVNLSGIQSVVFENQPQMSICDDILQYSTVLSSSPYDKSHISIMPNTGHVKLRDVPAPRFRSSKSLALPSQSEIPFLEADNLEKKELNGDSNLMRSSGDWFGNGSVSGLEMILSLFAPFHEILSSGSTQKEIQTGDTPHQELLDNRDYTIPDGAIVAIRDLDQQMYVSIKNTGKKYQVVGTYHYSLSSECALFKVKHHKGWRSDIPCISLLSLYAKTDEGKELALSFSHGSDLVEVSSSVDKPSSLWTTSPLRFDGFEDDGDDGKYCKIISRSSYHLVNKKSNYGIAFNDGLLEFVRKPGNPFKVKVLDESLFSDVARPFVPNVNLNNNTYLDVENELPFGMGDSLETGVSSQHVIISIDKIVFTITHEVLDTGNVDIFVNELSIDILLYVAGKLNVMGPYAVKSSAVFPNCCKIENNSRLTLVCHFQNNEDAIVSGQQSASVFLRHLTFENNHPPDQSVVSISLFKEGLFSTAPINVSLQDSGVFASRTRVLSLKDSRSFSGPFVVVKVSQNSEEGLSLSVQPLLRIYNKSDFPLELRFQRPQKSSEEAAFVTVRSGDMVDESTGISEHSGNFGPATLVKWSEDITGEKAVRISGVMEKLNYNIRRAFSIDSMKSSFSSLSCDVSIDGQHVTALHFLVHTLSREVPLHPTNGSPVFDRNATVAFQLQREIFIYPTVQVYNFLQTDIHVILTDCEPENTRDDNFDIIGKQATITSGSSAYLYVNPAMFTFSVKLISYGSKSKAVNTSDWVKRMQKQISRAQFLDMELEFVIGTGRFHSSLRLLRQEKGFLEVAVFTRYTLHNTSDYPLLCTAPHKKSLPMSGTVKETINLPPQDGCILASMSMSSWFTRSSKLRIGLQHEKGSEAFIDLEALSGFTEFSLEIHDNILPRRMATFGMYLQPVLYDLPVPSQVVLIVPRYVFSNESATAVAVRQCFVEDDIDGVTIEAKQRATLHTWKPEKRREFRRSQGTVTDDMKRGTLQDGKWKQFASVDVIQETASFVLHFSKPPKAALPYRIENCLNEASIMYFQKLNRMYYTLKNTPALREIKIDKISPWKPFLKMSQNSRLNIDSSFNNGLSSGKQRFDESFGLRVFKIGYEVYADGLTRVLRICEHKDNPKADNIEHPIANVQFRMTYMCIHLLEKDQQGEEKGQSPSAILAARFQNVSADSVITDRYRHISLAIHAVNMDEKWEGASFGSILRRNKLQDDTLSENILRIIVKLNSTNSSVKQVQYCSIILQPIDLKVDEETLMKIVPFWRTSLAPPGTPSTQFYFRHFEVHPIKIIASFRPGSPYTTYSSAQEALRALLHSVIKVPEISSSAVELNGVLLNHALVTFRELFLKCAQHYSWYVLRAIYVTKGSSLLPPSFASIFDDSASSVIDVFFDPSDGSLNLPGLTIGMFKFISKNMKSGGFSGTKRYLGDLGKTVKTASSNALFAAVTEISDSIVRGAEANGFNGMVTGFHQGILRLAMEPSVLGQAILEGGPDRKIKLDHSPGLNELYIEGYLQAMLDVMYKQEYLRIRVIDDQVILKNLPPNSALINEIVDNVKSFLVSKGLLKGDSSTIRPLRHLRNEPEWRIAPTVLTLAEHLFVSFAVRVLHREATKAIAGVVSKAKRPAGGGEDDFKGESPSSSVGALARRSRVWSVGRFAVSGMVAYVDGRLCRHIPNPIARRILENQIMKHNDERPNYEICESSAAGGNGFLEANPADESGPAVARIGLSRGRAARGAGAGIQLTASLGYTKAKEERSRLGV</sequence>
<dbReference type="GO" id="GO:0045053">
    <property type="term" value="P:protein retention in Golgi apparatus"/>
    <property type="evidence" value="ECO:0007669"/>
    <property type="project" value="TreeGrafter"/>
</dbReference>
<feature type="domain" description="Vacuolar protein sorting-associated protein 13 VPS13 adaptor binding" evidence="1">
    <location>
        <begin position="1305"/>
        <end position="1665"/>
    </location>
</feature>
<dbReference type="EnsemblPlants" id="OMERI12G12700.2">
    <property type="protein sequence ID" value="OMERI12G12700.2"/>
    <property type="gene ID" value="OMERI12G12700"/>
</dbReference>
<name>A0A0E0FDV3_9ORYZ</name>